<evidence type="ECO:0000256" key="1">
    <source>
        <dbReference type="SAM" id="Phobius"/>
    </source>
</evidence>
<dbReference type="WBParaSite" id="nRc.2.0.1.t01279-RA">
    <property type="protein sequence ID" value="nRc.2.0.1.t01279-RA"/>
    <property type="gene ID" value="nRc.2.0.1.g01279"/>
</dbReference>
<keyword evidence="1" id="KW-0472">Membrane</keyword>
<dbReference type="AlphaFoldDB" id="A0A915HIL9"/>
<dbReference type="Proteomes" id="UP000887565">
    <property type="component" value="Unplaced"/>
</dbReference>
<proteinExistence type="predicted"/>
<accession>A0A915HIL9</accession>
<organism evidence="2 3">
    <name type="scientific">Romanomermis culicivorax</name>
    <name type="common">Nematode worm</name>
    <dbReference type="NCBI Taxonomy" id="13658"/>
    <lineage>
        <taxon>Eukaryota</taxon>
        <taxon>Metazoa</taxon>
        <taxon>Ecdysozoa</taxon>
        <taxon>Nematoda</taxon>
        <taxon>Enoplea</taxon>
        <taxon>Dorylaimia</taxon>
        <taxon>Mermithida</taxon>
        <taxon>Mermithoidea</taxon>
        <taxon>Mermithidae</taxon>
        <taxon>Romanomermis</taxon>
    </lineage>
</organism>
<sequence length="76" mass="8760">MIHKLTSKSLKINRFWRQAIFQNAIGSPVILMIVYSTWSNNRATAAAQTQFWQNDTLQIVMHSPMVTIPRLTLQDS</sequence>
<feature type="transmembrane region" description="Helical" evidence="1">
    <location>
        <begin position="20"/>
        <end position="38"/>
    </location>
</feature>
<reference evidence="3" key="1">
    <citation type="submission" date="2022-11" db="UniProtKB">
        <authorList>
            <consortium name="WormBaseParasite"/>
        </authorList>
    </citation>
    <scope>IDENTIFICATION</scope>
</reference>
<evidence type="ECO:0000313" key="2">
    <source>
        <dbReference type="Proteomes" id="UP000887565"/>
    </source>
</evidence>
<protein>
    <submittedName>
        <fullName evidence="3">Uncharacterized protein</fullName>
    </submittedName>
</protein>
<keyword evidence="2" id="KW-1185">Reference proteome</keyword>
<keyword evidence="1" id="KW-0812">Transmembrane</keyword>
<evidence type="ECO:0000313" key="3">
    <source>
        <dbReference type="WBParaSite" id="nRc.2.0.1.t01279-RA"/>
    </source>
</evidence>
<keyword evidence="1" id="KW-1133">Transmembrane helix</keyword>
<name>A0A915HIL9_ROMCU</name>